<protein>
    <submittedName>
        <fullName evidence="2">12748_t:CDS:1</fullName>
    </submittedName>
</protein>
<sequence length="464" mass="50262">MLETHPDHKEILLVKDMANTAWPGLLAAQSFFLTANLDEELFQCLMRAYQNFTIVCGVLQLTTPRDAFLTSLCKGAVPPSVIAASLAENKATQGATPNAGAGDIPSVSLSDRNLACLKILLNIAQQLGGVLDDSWYLVLETLQLADFILFHKYARGPPQNSRRIGTHQNASSSAISLHASTNPPNTSTAIKSKRSTASSAGVTTLGSSVQASTSNSSITSQQSAIDNDLNVLATQIKKLFENSKYLDDAALQSFTKALCRLNTQTNGISLEDNASAGADSEKMEKGFKTTPLTALRGNKSDEKSFAIEKLRIVALLNMHRLVTHELSLIWDLIVLHLIATANCISVPQPIRMQACESLDEAVISSMNHASSNQNETNERIQLQLLISLNQLVNNPERHSTSTGNKGQYVEVRKMGLETLNKLLQTSGHSFTNGWNMIFEMIKSVVILSSFGECEEEEGGSVGVT</sequence>
<reference evidence="2" key="1">
    <citation type="submission" date="2021-06" db="EMBL/GenBank/DDBJ databases">
        <authorList>
            <person name="Kallberg Y."/>
            <person name="Tangrot J."/>
            <person name="Rosling A."/>
        </authorList>
    </citation>
    <scope>NUCLEOTIDE SEQUENCE</scope>
    <source>
        <strain evidence="2">FL130A</strain>
    </source>
</reference>
<dbReference type="OrthoDB" id="294853at2759"/>
<organism evidence="2 3">
    <name type="scientific">Ambispora leptoticha</name>
    <dbReference type="NCBI Taxonomy" id="144679"/>
    <lineage>
        <taxon>Eukaryota</taxon>
        <taxon>Fungi</taxon>
        <taxon>Fungi incertae sedis</taxon>
        <taxon>Mucoromycota</taxon>
        <taxon>Glomeromycotina</taxon>
        <taxon>Glomeromycetes</taxon>
        <taxon>Archaeosporales</taxon>
        <taxon>Ambisporaceae</taxon>
        <taxon>Ambispora</taxon>
    </lineage>
</organism>
<accession>A0A9N9ICD5</accession>
<evidence type="ECO:0000313" key="2">
    <source>
        <dbReference type="EMBL" id="CAG8728403.1"/>
    </source>
</evidence>
<dbReference type="Proteomes" id="UP000789508">
    <property type="component" value="Unassembled WGS sequence"/>
</dbReference>
<keyword evidence="3" id="KW-1185">Reference proteome</keyword>
<dbReference type="AlphaFoldDB" id="A0A9N9ICD5"/>
<evidence type="ECO:0000313" key="3">
    <source>
        <dbReference type="Proteomes" id="UP000789508"/>
    </source>
</evidence>
<dbReference type="EMBL" id="CAJVPS010029286">
    <property type="protein sequence ID" value="CAG8728403.1"/>
    <property type="molecule type" value="Genomic_DNA"/>
</dbReference>
<feature type="non-terminal residue" evidence="2">
    <location>
        <position position="464"/>
    </location>
</feature>
<proteinExistence type="predicted"/>
<evidence type="ECO:0000256" key="1">
    <source>
        <dbReference type="SAM" id="MobiDB-lite"/>
    </source>
</evidence>
<gene>
    <name evidence="2" type="ORF">ALEPTO_LOCUS12522</name>
</gene>
<comment type="caution">
    <text evidence="2">The sequence shown here is derived from an EMBL/GenBank/DDBJ whole genome shotgun (WGS) entry which is preliminary data.</text>
</comment>
<feature type="region of interest" description="Disordered" evidence="1">
    <location>
        <begin position="159"/>
        <end position="195"/>
    </location>
</feature>
<name>A0A9N9ICD5_9GLOM</name>